<protein>
    <submittedName>
        <fullName evidence="1">Uncharacterized protein</fullName>
    </submittedName>
</protein>
<reference evidence="1" key="2">
    <citation type="submission" date="2022-01" db="EMBL/GenBank/DDBJ databases">
        <authorList>
            <person name="Yamashiro T."/>
            <person name="Shiraishi A."/>
            <person name="Satake H."/>
            <person name="Nakayama K."/>
        </authorList>
    </citation>
    <scope>NUCLEOTIDE SEQUENCE</scope>
</reference>
<organism evidence="1 2">
    <name type="scientific">Tanacetum coccineum</name>
    <dbReference type="NCBI Taxonomy" id="301880"/>
    <lineage>
        <taxon>Eukaryota</taxon>
        <taxon>Viridiplantae</taxon>
        <taxon>Streptophyta</taxon>
        <taxon>Embryophyta</taxon>
        <taxon>Tracheophyta</taxon>
        <taxon>Spermatophyta</taxon>
        <taxon>Magnoliopsida</taxon>
        <taxon>eudicotyledons</taxon>
        <taxon>Gunneridae</taxon>
        <taxon>Pentapetalae</taxon>
        <taxon>asterids</taxon>
        <taxon>campanulids</taxon>
        <taxon>Asterales</taxon>
        <taxon>Asteraceae</taxon>
        <taxon>Asteroideae</taxon>
        <taxon>Anthemideae</taxon>
        <taxon>Anthemidinae</taxon>
        <taxon>Tanacetum</taxon>
    </lineage>
</organism>
<keyword evidence="2" id="KW-1185">Reference proteome</keyword>
<gene>
    <name evidence="1" type="ORF">Tco_0725540</name>
</gene>
<evidence type="ECO:0000313" key="2">
    <source>
        <dbReference type="Proteomes" id="UP001151760"/>
    </source>
</evidence>
<dbReference type="EMBL" id="BQNB010010319">
    <property type="protein sequence ID" value="GJS75659.1"/>
    <property type="molecule type" value="Genomic_DNA"/>
</dbReference>
<accession>A0ABQ4YD69</accession>
<proteinExistence type="predicted"/>
<evidence type="ECO:0000313" key="1">
    <source>
        <dbReference type="EMBL" id="GJS75659.1"/>
    </source>
</evidence>
<comment type="caution">
    <text evidence="1">The sequence shown here is derived from an EMBL/GenBank/DDBJ whole genome shotgun (WGS) entry which is preliminary data.</text>
</comment>
<name>A0ABQ4YD69_9ASTR</name>
<sequence>MMLPIPLEEEKNKVVPDLISSLDQKISDIYICETTILFAFKLIAFQDKSTEGQSFEIFLDEMIVMRPGKHLPASKKAKLKLMGLRKFICIQDVSLESKRKTHHLLRRNIVNEVPKPKKGGAKLIVPTIDLSSCSKDDLLKYVKGNMVQYSYIESLFYRVPGKPENFASDCSFKTLSEDTLVFELFS</sequence>
<dbReference type="Proteomes" id="UP001151760">
    <property type="component" value="Unassembled WGS sequence"/>
</dbReference>
<reference evidence="1" key="1">
    <citation type="journal article" date="2022" name="Int. J. Mol. Sci.">
        <title>Draft Genome of Tanacetum Coccineum: Genomic Comparison of Closely Related Tanacetum-Family Plants.</title>
        <authorList>
            <person name="Yamashiro T."/>
            <person name="Shiraishi A."/>
            <person name="Nakayama K."/>
            <person name="Satake H."/>
        </authorList>
    </citation>
    <scope>NUCLEOTIDE SEQUENCE</scope>
</reference>